<dbReference type="SMART" id="SM00249">
    <property type="entry name" value="PHD"/>
    <property type="match status" value="3"/>
</dbReference>
<dbReference type="InterPro" id="IPR011011">
    <property type="entry name" value="Znf_FYVE_PHD"/>
</dbReference>
<dbReference type="PANTHER" id="PTHR46235">
    <property type="entry name" value="PHD FINGER-CONTAINING PROTEIN DDB_G0268158"/>
    <property type="match status" value="1"/>
</dbReference>
<accession>A0A061SIJ0</accession>
<evidence type="ECO:0000256" key="3">
    <source>
        <dbReference type="ARBA" id="ARBA00022833"/>
    </source>
</evidence>
<dbReference type="AlphaFoldDB" id="A0A061SIJ0"/>
<feature type="compositionally biased region" description="Low complexity" evidence="4">
    <location>
        <begin position="308"/>
        <end position="323"/>
    </location>
</feature>
<proteinExistence type="predicted"/>
<name>A0A061SIJ0_9CHLO</name>
<evidence type="ECO:0000256" key="2">
    <source>
        <dbReference type="ARBA" id="ARBA00022771"/>
    </source>
</evidence>
<reference evidence="6" key="1">
    <citation type="submission" date="2014-05" db="EMBL/GenBank/DDBJ databases">
        <title>The transcriptome of the halophilic microalga Tetraselmis sp. GSL018 isolated from the Great Salt Lake, Utah.</title>
        <authorList>
            <person name="Jinkerson R.E."/>
            <person name="D'Adamo S."/>
            <person name="Posewitz M.C."/>
        </authorList>
    </citation>
    <scope>NUCLEOTIDE SEQUENCE</scope>
    <source>
        <strain evidence="6">GSL018</strain>
    </source>
</reference>
<feature type="domain" description="Zinc finger PHD-type" evidence="5">
    <location>
        <begin position="167"/>
        <end position="227"/>
    </location>
</feature>
<feature type="compositionally biased region" description="Low complexity" evidence="4">
    <location>
        <begin position="368"/>
        <end position="377"/>
    </location>
</feature>
<dbReference type="PANTHER" id="PTHR46235:SF3">
    <property type="entry name" value="PHD FINGER-CONTAINING PROTEIN DDB_G0268158"/>
    <property type="match status" value="1"/>
</dbReference>
<feature type="domain" description="Zinc finger PHD-type" evidence="5">
    <location>
        <begin position="116"/>
        <end position="166"/>
    </location>
</feature>
<dbReference type="EMBL" id="GBEZ01002151">
    <property type="protein sequence ID" value="JAC82879.1"/>
    <property type="molecule type" value="Transcribed_RNA"/>
</dbReference>
<keyword evidence="1" id="KW-0479">Metal-binding</keyword>
<feature type="domain" description="Zinc finger PHD-type" evidence="5">
    <location>
        <begin position="56"/>
        <end position="111"/>
    </location>
</feature>
<gene>
    <name evidence="6" type="ORF">TSPGSL018_4659</name>
</gene>
<dbReference type="Pfam" id="PF22908">
    <property type="entry name" value="PHD_NSD"/>
    <property type="match status" value="1"/>
</dbReference>
<dbReference type="InterPro" id="IPR055198">
    <property type="entry name" value="NSD_PHD"/>
</dbReference>
<dbReference type="Gene3D" id="3.30.40.10">
    <property type="entry name" value="Zinc/RING finger domain, C3HC4 (zinc finger)"/>
    <property type="match status" value="2"/>
</dbReference>
<evidence type="ECO:0000256" key="4">
    <source>
        <dbReference type="SAM" id="MobiDB-lite"/>
    </source>
</evidence>
<feature type="region of interest" description="Disordered" evidence="4">
    <location>
        <begin position="271"/>
        <end position="405"/>
    </location>
</feature>
<keyword evidence="2" id="KW-0863">Zinc-finger</keyword>
<organism evidence="6">
    <name type="scientific">Tetraselmis sp. GSL018</name>
    <dbReference type="NCBI Taxonomy" id="582737"/>
    <lineage>
        <taxon>Eukaryota</taxon>
        <taxon>Viridiplantae</taxon>
        <taxon>Chlorophyta</taxon>
        <taxon>core chlorophytes</taxon>
        <taxon>Chlorodendrophyceae</taxon>
        <taxon>Chlorodendrales</taxon>
        <taxon>Chlorodendraceae</taxon>
        <taxon>Tetraselmis</taxon>
    </lineage>
</organism>
<dbReference type="GO" id="GO:0008270">
    <property type="term" value="F:zinc ion binding"/>
    <property type="evidence" value="ECO:0007669"/>
    <property type="project" value="UniProtKB-KW"/>
</dbReference>
<dbReference type="Pfam" id="PF26055">
    <property type="entry name" value="Mtase_EDM2"/>
    <property type="match status" value="1"/>
</dbReference>
<protein>
    <submittedName>
        <fullName evidence="6">Enhanced downy mildew isoform 1</fullName>
    </submittedName>
</protein>
<evidence type="ECO:0000259" key="5">
    <source>
        <dbReference type="SMART" id="SM00249"/>
    </source>
</evidence>
<dbReference type="InterPro" id="IPR001965">
    <property type="entry name" value="Znf_PHD"/>
</dbReference>
<dbReference type="CDD" id="cd15565">
    <property type="entry name" value="PHD2_NSD"/>
    <property type="match status" value="1"/>
</dbReference>
<dbReference type="InterPro" id="IPR013083">
    <property type="entry name" value="Znf_RING/FYVE/PHD"/>
</dbReference>
<dbReference type="InterPro" id="IPR058939">
    <property type="entry name" value="Mtase_EDM2"/>
</dbReference>
<evidence type="ECO:0000313" key="6">
    <source>
        <dbReference type="EMBL" id="JAC82879.1"/>
    </source>
</evidence>
<keyword evidence="3" id="KW-0862">Zinc</keyword>
<dbReference type="SUPFAM" id="SSF57903">
    <property type="entry name" value="FYVE/PHD zinc finger"/>
    <property type="match status" value="2"/>
</dbReference>
<sequence length="716" mass="78786">MRKNVGNTYHTRSSAVSEGGTLLLQDSNRQDEVIDLSQEEADCDGMEDDERANESVCTFCNNGGDLFLCDGVCLRSFCQEPDCLSRLGMPEELAAAALAETNVPFVCPNCAASRHPCFACGELGAAGADVVQCIRPDCGRFYHRRCLEERGAMVAADRAFACPLHRCAACGEEDDGGGGARGPMIPCQRCPTAFHRDCIPGELLEDPRPRVWTEEVDRPLLYCAAHEIPAGLQHAPLERPLFTEGMRSRWIRDLAREFKHLRACRAILKPQAGEAHSTAGGSAPPEAVGARCASEDTGVGHGQKRRAGSAAASGNSSGEGEAACGRRRRRLEQSRAPPHAVPVFGAPGEGRGVGDARCPPQRPRPSGAAEAVRAPAAIRKRPLAAPEETRAGAPPPIADGEEDPNNVSAEEAFEALSPMHETLQELFAGAEEQITFDSVERNIIKHKPYERAMRHRVMHRDRILQLQRLVDASKGSRKAAGLVSEGTLREVRQSLERVQVALEPWLHGARYTSYGRHFTSARHIRFVVEMMGMFVRSNDMVVDFSCGANEWAPMLRDHVRRLSEIRISVRAYDVVTPKNMESFLKRSWFDVKPGDLHQEREPERLIIGLNPPFGKGGQLAAEWVQHAASMRPRIIALIVPRKTQTPEGYKVLYANADIFQGETFYVPGGGMMTSWNRDPPVFSLLLRRDLAALQLPENYKDKIRAQEALSAPKLCC</sequence>
<evidence type="ECO:0000256" key="1">
    <source>
        <dbReference type="ARBA" id="ARBA00022723"/>
    </source>
</evidence>